<dbReference type="EMBL" id="CAJOAZ010010232">
    <property type="protein sequence ID" value="CAF4217389.1"/>
    <property type="molecule type" value="Genomic_DNA"/>
</dbReference>
<dbReference type="Proteomes" id="UP000663844">
    <property type="component" value="Unassembled WGS sequence"/>
</dbReference>
<organism evidence="1 2">
    <name type="scientific">Adineta steineri</name>
    <dbReference type="NCBI Taxonomy" id="433720"/>
    <lineage>
        <taxon>Eukaryota</taxon>
        <taxon>Metazoa</taxon>
        <taxon>Spiralia</taxon>
        <taxon>Gnathifera</taxon>
        <taxon>Rotifera</taxon>
        <taxon>Eurotatoria</taxon>
        <taxon>Bdelloidea</taxon>
        <taxon>Adinetida</taxon>
        <taxon>Adinetidae</taxon>
        <taxon>Adineta</taxon>
    </lineage>
</organism>
<feature type="non-terminal residue" evidence="1">
    <location>
        <position position="1"/>
    </location>
</feature>
<comment type="caution">
    <text evidence="1">The sequence shown here is derived from an EMBL/GenBank/DDBJ whole genome shotgun (WGS) entry which is preliminary data.</text>
</comment>
<accession>A0A820C6M1</accession>
<proteinExistence type="predicted"/>
<gene>
    <name evidence="1" type="ORF">OXD698_LOCUS41687</name>
</gene>
<evidence type="ECO:0000313" key="2">
    <source>
        <dbReference type="Proteomes" id="UP000663844"/>
    </source>
</evidence>
<protein>
    <submittedName>
        <fullName evidence="1">Uncharacterized protein</fullName>
    </submittedName>
</protein>
<dbReference type="AlphaFoldDB" id="A0A820C6M1"/>
<sequence>MESCFSNHRPGKVFHGAPHNVLFLMKDI</sequence>
<name>A0A820C6M1_9BILA</name>
<evidence type="ECO:0000313" key="1">
    <source>
        <dbReference type="EMBL" id="CAF4217389.1"/>
    </source>
</evidence>
<reference evidence="1" key="1">
    <citation type="submission" date="2021-02" db="EMBL/GenBank/DDBJ databases">
        <authorList>
            <person name="Nowell W R."/>
        </authorList>
    </citation>
    <scope>NUCLEOTIDE SEQUENCE</scope>
</reference>